<organism evidence="6 7">
    <name type="scientific">Kineosporia corallincola</name>
    <dbReference type="NCBI Taxonomy" id="2835133"/>
    <lineage>
        <taxon>Bacteria</taxon>
        <taxon>Bacillati</taxon>
        <taxon>Actinomycetota</taxon>
        <taxon>Actinomycetes</taxon>
        <taxon>Kineosporiales</taxon>
        <taxon>Kineosporiaceae</taxon>
        <taxon>Kineosporia</taxon>
    </lineage>
</organism>
<protein>
    <recommendedName>
        <fullName evidence="2">Serine acetyltransferase</fullName>
    </recommendedName>
</protein>
<dbReference type="PIRSF" id="PIRSF000441">
    <property type="entry name" value="CysE"/>
    <property type="match status" value="1"/>
</dbReference>
<name>A0ABS5TH15_9ACTN</name>
<sequence>MTRPGLLATTLMRLQAHLNEGGAVRAAAVTRSVNSALTGADFIPGSVIGKSLLISHPNGIVVGRGTRIGDRAVLLQHVTLGELHADGAGPHAYPVLGDDVVIGAGACVLGGIRLGDGARVGANAVLTQDVPDGGLAVGVPARVIPAVVRVDARSGENVR</sequence>
<evidence type="ECO:0000256" key="1">
    <source>
        <dbReference type="ARBA" id="ARBA00007274"/>
    </source>
</evidence>
<evidence type="ECO:0000313" key="6">
    <source>
        <dbReference type="EMBL" id="MBT0769466.1"/>
    </source>
</evidence>
<proteinExistence type="inferred from homology"/>
<reference evidence="6 7" key="1">
    <citation type="submission" date="2021-05" db="EMBL/GenBank/DDBJ databases">
        <title>Kineosporia and Streptomyces sp. nov. two new marine actinobacteria isolated from Coral.</title>
        <authorList>
            <person name="Buangrab K."/>
            <person name="Sutthacheep M."/>
            <person name="Yeemin T."/>
            <person name="Harunari E."/>
            <person name="Igarashi Y."/>
            <person name="Kanchanasin P."/>
            <person name="Tanasupawat S."/>
            <person name="Phongsopitanun W."/>
        </authorList>
    </citation>
    <scope>NUCLEOTIDE SEQUENCE [LARGE SCALE GENOMIC DNA]</scope>
    <source>
        <strain evidence="6 7">J2-2</strain>
    </source>
</reference>
<dbReference type="InterPro" id="IPR018357">
    <property type="entry name" value="Hexapep_transf_CS"/>
</dbReference>
<comment type="similarity">
    <text evidence="1">Belongs to the transferase hexapeptide repeat family.</text>
</comment>
<accession>A0ABS5TH15</accession>
<dbReference type="InterPro" id="IPR001451">
    <property type="entry name" value="Hexapep"/>
</dbReference>
<keyword evidence="7" id="KW-1185">Reference proteome</keyword>
<dbReference type="RefSeq" id="WP_214155768.1">
    <property type="nucleotide sequence ID" value="NZ_JAHBAY010000004.1"/>
</dbReference>
<dbReference type="InterPro" id="IPR045304">
    <property type="entry name" value="LbH_SAT"/>
</dbReference>
<keyword evidence="3" id="KW-0808">Transferase</keyword>
<dbReference type="CDD" id="cd03354">
    <property type="entry name" value="LbH_SAT"/>
    <property type="match status" value="1"/>
</dbReference>
<evidence type="ECO:0000256" key="2">
    <source>
        <dbReference type="ARBA" id="ARBA00018522"/>
    </source>
</evidence>
<dbReference type="Gene3D" id="2.160.10.10">
    <property type="entry name" value="Hexapeptide repeat proteins"/>
    <property type="match status" value="1"/>
</dbReference>
<dbReference type="InterPro" id="IPR005881">
    <property type="entry name" value="Ser_O-AcTrfase"/>
</dbReference>
<dbReference type="InterPro" id="IPR011004">
    <property type="entry name" value="Trimer_LpxA-like_sf"/>
</dbReference>
<gene>
    <name evidence="6" type="ORF">KIH74_11080</name>
</gene>
<dbReference type="PANTHER" id="PTHR42811">
    <property type="entry name" value="SERINE ACETYLTRANSFERASE"/>
    <property type="match status" value="1"/>
</dbReference>
<dbReference type="Proteomes" id="UP001197247">
    <property type="component" value="Unassembled WGS sequence"/>
</dbReference>
<dbReference type="SUPFAM" id="SSF51161">
    <property type="entry name" value="Trimeric LpxA-like enzymes"/>
    <property type="match status" value="1"/>
</dbReference>
<evidence type="ECO:0000313" key="7">
    <source>
        <dbReference type="Proteomes" id="UP001197247"/>
    </source>
</evidence>
<dbReference type="PROSITE" id="PS00101">
    <property type="entry name" value="HEXAPEP_TRANSFERASES"/>
    <property type="match status" value="1"/>
</dbReference>
<evidence type="ECO:0000256" key="5">
    <source>
        <dbReference type="ARBA" id="ARBA00023315"/>
    </source>
</evidence>
<evidence type="ECO:0000256" key="4">
    <source>
        <dbReference type="ARBA" id="ARBA00022737"/>
    </source>
</evidence>
<keyword evidence="5" id="KW-0012">Acyltransferase</keyword>
<comment type="caution">
    <text evidence="6">The sequence shown here is derived from an EMBL/GenBank/DDBJ whole genome shotgun (WGS) entry which is preliminary data.</text>
</comment>
<dbReference type="Pfam" id="PF00132">
    <property type="entry name" value="Hexapep"/>
    <property type="match status" value="1"/>
</dbReference>
<evidence type="ECO:0000256" key="3">
    <source>
        <dbReference type="ARBA" id="ARBA00022679"/>
    </source>
</evidence>
<keyword evidence="4" id="KW-0677">Repeat</keyword>
<dbReference type="EMBL" id="JAHBAY010000004">
    <property type="protein sequence ID" value="MBT0769466.1"/>
    <property type="molecule type" value="Genomic_DNA"/>
</dbReference>